<name>A0A3R0Q4L3_SALEN</name>
<comment type="caution">
    <text evidence="1">The sequence shown here is derived from an EMBL/GenBank/DDBJ whole genome shotgun (WGS) entry which is preliminary data.</text>
</comment>
<reference evidence="1" key="1">
    <citation type="submission" date="2018-07" db="EMBL/GenBank/DDBJ databases">
        <authorList>
            <consortium name="GenomeTrakr network: Whole genome sequencing for foodborne pathogen traceback"/>
        </authorList>
    </citation>
    <scope>NUCLEOTIDE SEQUENCE [LARGE SCALE GENOMIC DNA]</scope>
    <source>
        <strain evidence="1">NC_WHO_S053</strain>
    </source>
</reference>
<proteinExistence type="predicted"/>
<gene>
    <name evidence="1" type="ORF">DTI44_07280</name>
</gene>
<dbReference type="Proteomes" id="UP000839535">
    <property type="component" value="Unassembled WGS sequence"/>
</dbReference>
<dbReference type="AlphaFoldDB" id="A0A3R0Q4L3"/>
<organism evidence="1">
    <name type="scientific">Salmonella enteritidis</name>
    <dbReference type="NCBI Taxonomy" id="149539"/>
    <lineage>
        <taxon>Bacteria</taxon>
        <taxon>Pseudomonadati</taxon>
        <taxon>Pseudomonadota</taxon>
        <taxon>Gammaproteobacteria</taxon>
        <taxon>Enterobacterales</taxon>
        <taxon>Enterobacteriaceae</taxon>
        <taxon>Salmonella</taxon>
    </lineage>
</organism>
<accession>A0A3R0Q4L3</accession>
<protein>
    <submittedName>
        <fullName evidence="1">Uncharacterized protein</fullName>
    </submittedName>
</protein>
<sequence>MLLLSPLPLSSVWVLSLIHFTLQAASVLTAFTHPSHVLMYAPGVRAQPTAWAKAILCIDPLCLLEHNDA</sequence>
<dbReference type="EMBL" id="RTTD01000011">
    <property type="protein sequence ID" value="MJY18227.1"/>
    <property type="molecule type" value="Genomic_DNA"/>
</dbReference>
<evidence type="ECO:0000313" key="1">
    <source>
        <dbReference type="EMBL" id="MJY18227.1"/>
    </source>
</evidence>